<proteinExistence type="inferred from homology"/>
<evidence type="ECO:0000256" key="4">
    <source>
        <dbReference type="RuleBase" id="RU003690"/>
    </source>
</evidence>
<evidence type="ECO:0000256" key="5">
    <source>
        <dbReference type="SAM" id="SignalP"/>
    </source>
</evidence>
<dbReference type="PANTHER" id="PTHR10353:SF36">
    <property type="entry name" value="LP05116P"/>
    <property type="match status" value="1"/>
</dbReference>
<gene>
    <name evidence="6" type="ORF">NQ317_013756</name>
</gene>
<keyword evidence="2" id="KW-0378">Hydrolase</keyword>
<evidence type="ECO:0000313" key="7">
    <source>
        <dbReference type="Proteomes" id="UP001162164"/>
    </source>
</evidence>
<organism evidence="6 7">
    <name type="scientific">Molorchus minor</name>
    <dbReference type="NCBI Taxonomy" id="1323400"/>
    <lineage>
        <taxon>Eukaryota</taxon>
        <taxon>Metazoa</taxon>
        <taxon>Ecdysozoa</taxon>
        <taxon>Arthropoda</taxon>
        <taxon>Hexapoda</taxon>
        <taxon>Insecta</taxon>
        <taxon>Pterygota</taxon>
        <taxon>Neoptera</taxon>
        <taxon>Endopterygota</taxon>
        <taxon>Coleoptera</taxon>
        <taxon>Polyphaga</taxon>
        <taxon>Cucujiformia</taxon>
        <taxon>Chrysomeloidea</taxon>
        <taxon>Cerambycidae</taxon>
        <taxon>Lamiinae</taxon>
        <taxon>Monochamini</taxon>
        <taxon>Molorchus</taxon>
    </lineage>
</organism>
<comment type="caution">
    <text evidence="6">The sequence shown here is derived from an EMBL/GenBank/DDBJ whole genome shotgun (WGS) entry which is preliminary data.</text>
</comment>
<name>A0ABQ9JR55_9CUCU</name>
<protein>
    <submittedName>
        <fullName evidence="6">Uncharacterized protein</fullName>
    </submittedName>
</protein>
<evidence type="ECO:0000256" key="3">
    <source>
        <dbReference type="ARBA" id="ARBA00023295"/>
    </source>
</evidence>
<dbReference type="SUPFAM" id="SSF51445">
    <property type="entry name" value="(Trans)glycosidases"/>
    <property type="match status" value="1"/>
</dbReference>
<evidence type="ECO:0000313" key="6">
    <source>
        <dbReference type="EMBL" id="KAJ8980751.1"/>
    </source>
</evidence>
<feature type="signal peptide" evidence="5">
    <location>
        <begin position="1"/>
        <end position="16"/>
    </location>
</feature>
<keyword evidence="3" id="KW-0326">Glycosidase</keyword>
<accession>A0ABQ9JR55</accession>
<reference evidence="6" key="1">
    <citation type="journal article" date="2023" name="Insect Mol. Biol.">
        <title>Genome sequencing provides insights into the evolution of gene families encoding plant cell wall-degrading enzymes in longhorned beetles.</title>
        <authorList>
            <person name="Shin N.R."/>
            <person name="Okamura Y."/>
            <person name="Kirsch R."/>
            <person name="Pauchet Y."/>
        </authorList>
    </citation>
    <scope>NUCLEOTIDE SEQUENCE</scope>
    <source>
        <strain evidence="6">MMC_N1</strain>
    </source>
</reference>
<sequence>MFKLITFLFYVKAVFCAHVQIPSDLDFGVATAAYQVEGVGMPASLKVFFFLANSFYPKWRFHEEVHAKRDFLGARGKGEGIWDRFTHTHPEMIMDHSTGDVACDSYHLWQEDVKIVKEIGVQYYRFSISWTRLLPTGFSDKINPDGVRYYNGLINELLKNNIEPMVTLYHWNLPQSIQDLGGWTNDRTVQYFGDFVQVVFQLFGDRVKKWITVNEPNSICEDTYGDGMGAPHIVSGGIGDYLCGRALLLGHATAYHIYDKMFRKEQNGKIGITIDSIWAEPKSNSPEDIDAAERDMQMTLGWWANPIFSKGGDYPQVMRDRIAEKSRRQNFSSSRLPPFSKDEVALLKGSADFFGLNHYHTFLATNLEYPDQDGPSFIGDKGTFLYQDPFWQPSPMVVPWGFTKLLHWIRKTYDNPLVYITENGYGDKSESLNDKDRVNFIKLMLKAVLQAKSEGCNIKKIHILERYG</sequence>
<keyword evidence="5" id="KW-0732">Signal</keyword>
<evidence type="ECO:0000256" key="1">
    <source>
        <dbReference type="ARBA" id="ARBA00010838"/>
    </source>
</evidence>
<dbReference type="Proteomes" id="UP001162164">
    <property type="component" value="Unassembled WGS sequence"/>
</dbReference>
<comment type="similarity">
    <text evidence="1 4">Belongs to the glycosyl hydrolase 1 family.</text>
</comment>
<dbReference type="InterPro" id="IPR001360">
    <property type="entry name" value="Glyco_hydro_1"/>
</dbReference>
<feature type="chain" id="PRO_5045278696" evidence="5">
    <location>
        <begin position="17"/>
        <end position="468"/>
    </location>
</feature>
<dbReference type="Gene3D" id="3.20.20.80">
    <property type="entry name" value="Glycosidases"/>
    <property type="match status" value="1"/>
</dbReference>
<dbReference type="InterPro" id="IPR017853">
    <property type="entry name" value="GH"/>
</dbReference>
<evidence type="ECO:0000256" key="2">
    <source>
        <dbReference type="ARBA" id="ARBA00022801"/>
    </source>
</evidence>
<keyword evidence="7" id="KW-1185">Reference proteome</keyword>
<dbReference type="PANTHER" id="PTHR10353">
    <property type="entry name" value="GLYCOSYL HYDROLASE"/>
    <property type="match status" value="1"/>
</dbReference>
<dbReference type="EMBL" id="JAPWTJ010000237">
    <property type="protein sequence ID" value="KAJ8980751.1"/>
    <property type="molecule type" value="Genomic_DNA"/>
</dbReference>
<dbReference type="Pfam" id="PF00232">
    <property type="entry name" value="Glyco_hydro_1"/>
    <property type="match status" value="1"/>
</dbReference>